<keyword evidence="5 6" id="KW-0472">Membrane</keyword>
<evidence type="ECO:0000313" key="9">
    <source>
        <dbReference type="Proteomes" id="UP001144280"/>
    </source>
</evidence>
<evidence type="ECO:0000259" key="7">
    <source>
        <dbReference type="Pfam" id="PF06271"/>
    </source>
</evidence>
<comment type="subcellular location">
    <subcellularLocation>
        <location evidence="1">Cell membrane</location>
        <topology evidence="1">Multi-pass membrane protein</topology>
    </subcellularLocation>
</comment>
<keyword evidence="3 6" id="KW-0812">Transmembrane</keyword>
<evidence type="ECO:0000256" key="6">
    <source>
        <dbReference type="SAM" id="Phobius"/>
    </source>
</evidence>
<evidence type="ECO:0000256" key="4">
    <source>
        <dbReference type="ARBA" id="ARBA00022989"/>
    </source>
</evidence>
<proteinExistence type="predicted"/>
<reference evidence="8" key="1">
    <citation type="submission" date="2022-12" db="EMBL/GenBank/DDBJ databases">
        <title>New Phytohabitans aurantiacus sp. RD004123 nov., an actinomycete isolated from soil.</title>
        <authorList>
            <person name="Triningsih D.W."/>
            <person name="Harunari E."/>
            <person name="Igarashi Y."/>
        </authorList>
    </citation>
    <scope>NUCLEOTIDE SEQUENCE</scope>
    <source>
        <strain evidence="8">RD004123</strain>
    </source>
</reference>
<evidence type="ECO:0000256" key="5">
    <source>
        <dbReference type="ARBA" id="ARBA00023136"/>
    </source>
</evidence>
<dbReference type="Proteomes" id="UP001144280">
    <property type="component" value="Unassembled WGS sequence"/>
</dbReference>
<feature type="transmembrane region" description="Helical" evidence="6">
    <location>
        <begin position="67"/>
        <end position="85"/>
    </location>
</feature>
<dbReference type="PANTHER" id="PTHR36115">
    <property type="entry name" value="PROLINE-RICH ANTIGEN HOMOLOG-RELATED"/>
    <property type="match status" value="1"/>
</dbReference>
<name>A0ABQ5R881_9ACTN</name>
<dbReference type="PANTHER" id="PTHR36115:SF4">
    <property type="entry name" value="MEMBRANE PROTEIN"/>
    <property type="match status" value="1"/>
</dbReference>
<evidence type="ECO:0000256" key="3">
    <source>
        <dbReference type="ARBA" id="ARBA00022692"/>
    </source>
</evidence>
<keyword evidence="9" id="KW-1185">Reference proteome</keyword>
<protein>
    <recommendedName>
        <fullName evidence="7">RDD domain-containing protein</fullName>
    </recommendedName>
</protein>
<sequence length="190" mass="21344">MRLASVGARFVARLIDFLLVLLLNVVVNGWFVYRYAQEIAPLYRAMNERMLEGQNWFENLPEASPQAGRLQIVILLIATALWFAYEVPATANTGQTIGKRIMGIKVVRMESTERLGFGRSFRRWNTLGLPTLLWLCCVGFILQIVDCVYLLFDRPLYQALHDKSAHTVVVELPRPGTAQPAPPAQPGGTT</sequence>
<keyword evidence="4 6" id="KW-1133">Transmembrane helix</keyword>
<feature type="transmembrane region" description="Helical" evidence="6">
    <location>
        <begin position="132"/>
        <end position="152"/>
    </location>
</feature>
<evidence type="ECO:0000256" key="2">
    <source>
        <dbReference type="ARBA" id="ARBA00022475"/>
    </source>
</evidence>
<dbReference type="InterPro" id="IPR010432">
    <property type="entry name" value="RDD"/>
</dbReference>
<evidence type="ECO:0000256" key="1">
    <source>
        <dbReference type="ARBA" id="ARBA00004651"/>
    </source>
</evidence>
<organism evidence="8 9">
    <name type="scientific">Phytohabitans aurantiacus</name>
    <dbReference type="NCBI Taxonomy" id="3016789"/>
    <lineage>
        <taxon>Bacteria</taxon>
        <taxon>Bacillati</taxon>
        <taxon>Actinomycetota</taxon>
        <taxon>Actinomycetes</taxon>
        <taxon>Micromonosporales</taxon>
        <taxon>Micromonosporaceae</taxon>
    </lineage>
</organism>
<dbReference type="EMBL" id="BSDI01000054">
    <property type="protein sequence ID" value="GLI02082.1"/>
    <property type="molecule type" value="Genomic_DNA"/>
</dbReference>
<dbReference type="InterPro" id="IPR051791">
    <property type="entry name" value="Pra-immunoreactive"/>
</dbReference>
<accession>A0ABQ5R881</accession>
<keyword evidence="2" id="KW-1003">Cell membrane</keyword>
<gene>
    <name evidence="8" type="ORF">Pa4123_73600</name>
</gene>
<feature type="transmembrane region" description="Helical" evidence="6">
    <location>
        <begin position="12"/>
        <end position="33"/>
    </location>
</feature>
<evidence type="ECO:0000313" key="8">
    <source>
        <dbReference type="EMBL" id="GLI02082.1"/>
    </source>
</evidence>
<comment type="caution">
    <text evidence="8">The sequence shown here is derived from an EMBL/GenBank/DDBJ whole genome shotgun (WGS) entry which is preliminary data.</text>
</comment>
<feature type="domain" description="RDD" evidence="7">
    <location>
        <begin position="3"/>
        <end position="165"/>
    </location>
</feature>
<dbReference type="Pfam" id="PF06271">
    <property type="entry name" value="RDD"/>
    <property type="match status" value="1"/>
</dbReference>